<name>A0ABD3DM86_9LAMI</name>
<protein>
    <submittedName>
        <fullName evidence="8">Serine carboxypeptidase-like 31</fullName>
    </submittedName>
</protein>
<evidence type="ECO:0000256" key="7">
    <source>
        <dbReference type="ARBA" id="ARBA00023180"/>
    </source>
</evidence>
<keyword evidence="3" id="KW-0645">Protease</keyword>
<dbReference type="PANTHER" id="PTHR11802:SF15">
    <property type="entry name" value="SERINE CARBOXYPEPTIDASE-LIKE 32"/>
    <property type="match status" value="1"/>
</dbReference>
<comment type="similarity">
    <text evidence="1">Belongs to the peptidase S10 family.</text>
</comment>
<dbReference type="SUPFAM" id="SSF53474">
    <property type="entry name" value="alpha/beta-Hydrolases"/>
    <property type="match status" value="1"/>
</dbReference>
<dbReference type="Gene3D" id="3.40.50.11320">
    <property type="match status" value="1"/>
</dbReference>
<evidence type="ECO:0000313" key="9">
    <source>
        <dbReference type="Proteomes" id="UP001632038"/>
    </source>
</evidence>
<evidence type="ECO:0000256" key="6">
    <source>
        <dbReference type="ARBA" id="ARBA00023157"/>
    </source>
</evidence>
<dbReference type="FunFam" id="3.40.50.11320:FF:000001">
    <property type="entry name" value="Carboxypeptidase"/>
    <property type="match status" value="1"/>
</dbReference>
<dbReference type="Proteomes" id="UP001632038">
    <property type="component" value="Unassembled WGS sequence"/>
</dbReference>
<dbReference type="InterPro" id="IPR001563">
    <property type="entry name" value="Peptidase_S10"/>
</dbReference>
<organism evidence="8 9">
    <name type="scientific">Castilleja foliolosa</name>
    <dbReference type="NCBI Taxonomy" id="1961234"/>
    <lineage>
        <taxon>Eukaryota</taxon>
        <taxon>Viridiplantae</taxon>
        <taxon>Streptophyta</taxon>
        <taxon>Embryophyta</taxon>
        <taxon>Tracheophyta</taxon>
        <taxon>Spermatophyta</taxon>
        <taxon>Magnoliopsida</taxon>
        <taxon>eudicotyledons</taxon>
        <taxon>Gunneridae</taxon>
        <taxon>Pentapetalae</taxon>
        <taxon>asterids</taxon>
        <taxon>lamiids</taxon>
        <taxon>Lamiales</taxon>
        <taxon>Orobanchaceae</taxon>
        <taxon>Pedicularideae</taxon>
        <taxon>Castillejinae</taxon>
        <taxon>Castilleja</taxon>
    </lineage>
</organism>
<gene>
    <name evidence="8" type="primary">SCPL31</name>
    <name evidence="8" type="ORF">CASFOL_014218</name>
</gene>
<keyword evidence="7" id="KW-0325">Glycoprotein</keyword>
<dbReference type="GO" id="GO:0006508">
    <property type="term" value="P:proteolysis"/>
    <property type="evidence" value="ECO:0007669"/>
    <property type="project" value="UniProtKB-KW"/>
</dbReference>
<dbReference type="EMBL" id="JAVIJP010000016">
    <property type="protein sequence ID" value="KAL3643403.1"/>
    <property type="molecule type" value="Genomic_DNA"/>
</dbReference>
<evidence type="ECO:0000256" key="1">
    <source>
        <dbReference type="ARBA" id="ARBA00009431"/>
    </source>
</evidence>
<dbReference type="Gene3D" id="6.10.250.940">
    <property type="match status" value="1"/>
</dbReference>
<dbReference type="GO" id="GO:0004180">
    <property type="term" value="F:carboxypeptidase activity"/>
    <property type="evidence" value="ECO:0007669"/>
    <property type="project" value="UniProtKB-KW"/>
</dbReference>
<keyword evidence="9" id="KW-1185">Reference proteome</keyword>
<dbReference type="AlphaFoldDB" id="A0ABD3DM86"/>
<dbReference type="PANTHER" id="PTHR11802">
    <property type="entry name" value="SERINE PROTEASE FAMILY S10 SERINE CARBOXYPEPTIDASE"/>
    <property type="match status" value="1"/>
</dbReference>
<keyword evidence="4" id="KW-0732">Signal</keyword>
<evidence type="ECO:0000256" key="5">
    <source>
        <dbReference type="ARBA" id="ARBA00022801"/>
    </source>
</evidence>
<accession>A0ABD3DM86</accession>
<evidence type="ECO:0000256" key="4">
    <source>
        <dbReference type="ARBA" id="ARBA00022729"/>
    </source>
</evidence>
<dbReference type="Gene3D" id="3.40.50.1820">
    <property type="entry name" value="alpha/beta hydrolase"/>
    <property type="match status" value="1"/>
</dbReference>
<sequence length="300" mass="34306">MFQSTLPTCSLFYSTFQQYVPELAEIIIDKNEQLPLFINLQGILLGNPETHNAEDWKGMVDYAWSHAVVSDETHKTIVESCDFYRDDTWHNQNCSGAVDELFSQYKEIDIYSLYTPVCVDNSSGSENKATLITTRGSSKMMPRVMGGYDPCLDNYAKSYYNRADVQKALHVITDEISLRNWSICNMTVYRGWSDSKETVLPIYRKLIEAQLRIWVYSGDTDGRVPVLSTRYSLSSLGLPIKLPWRPWYHRNQVAGWIHEYYGLTFATFRGAGHAVPIFKPSESLALFASFLQGQSLPSQR</sequence>
<evidence type="ECO:0000256" key="2">
    <source>
        <dbReference type="ARBA" id="ARBA00022645"/>
    </source>
</evidence>
<evidence type="ECO:0000313" key="8">
    <source>
        <dbReference type="EMBL" id="KAL3643403.1"/>
    </source>
</evidence>
<proteinExistence type="inferred from homology"/>
<dbReference type="Pfam" id="PF00450">
    <property type="entry name" value="Peptidase_S10"/>
    <property type="match status" value="1"/>
</dbReference>
<keyword evidence="2" id="KW-0121">Carboxypeptidase</keyword>
<keyword evidence="5" id="KW-0378">Hydrolase</keyword>
<reference evidence="9" key="1">
    <citation type="journal article" date="2024" name="IScience">
        <title>Strigolactones Initiate the Formation of Haustorium-like Structures in Castilleja.</title>
        <authorList>
            <person name="Buerger M."/>
            <person name="Peterson D."/>
            <person name="Chory J."/>
        </authorList>
    </citation>
    <scope>NUCLEOTIDE SEQUENCE [LARGE SCALE GENOMIC DNA]</scope>
</reference>
<evidence type="ECO:0000256" key="3">
    <source>
        <dbReference type="ARBA" id="ARBA00022670"/>
    </source>
</evidence>
<comment type="caution">
    <text evidence="8">The sequence shown here is derived from an EMBL/GenBank/DDBJ whole genome shotgun (WGS) entry which is preliminary data.</text>
</comment>
<keyword evidence="6" id="KW-1015">Disulfide bond</keyword>
<dbReference type="InterPro" id="IPR029058">
    <property type="entry name" value="AB_hydrolase_fold"/>
</dbReference>